<dbReference type="SUPFAM" id="SSF56059">
    <property type="entry name" value="Glutathione synthetase ATP-binding domain-like"/>
    <property type="match status" value="1"/>
</dbReference>
<dbReference type="EMBL" id="LVVZ01000020">
    <property type="protein sequence ID" value="OKL43327.1"/>
    <property type="molecule type" value="Genomic_DNA"/>
</dbReference>
<dbReference type="GO" id="GO:0046872">
    <property type="term" value="F:metal ion binding"/>
    <property type="evidence" value="ECO:0007669"/>
    <property type="project" value="InterPro"/>
</dbReference>
<dbReference type="STRING" id="197461.A3843_13955"/>
<evidence type="ECO:0000256" key="1">
    <source>
        <dbReference type="PROSITE-ProRule" id="PRU00409"/>
    </source>
</evidence>
<dbReference type="PROSITE" id="PS50975">
    <property type="entry name" value="ATP_GRASP"/>
    <property type="match status" value="1"/>
</dbReference>
<keyword evidence="1" id="KW-0547">Nucleotide-binding</keyword>
<name>A0A1U7JF36_9HYPH</name>
<sequence length="415" mass="46048">MIEKQRILLLGNYRPTLTLVRTLGAAGHHMIVGLEGSDGGAEFSRFCRESWDHPPLEKDEDAFLAALGRYVDQNQVTLLYPVSEEFVTCFVRHRRRVEALAPIAMMDPEIVSACLDKVGMMQQCLRLDVPCAPFALAHCEQDLRDAAAQLGFPLVVRPEHSTKRLGGKKAVTLTSPEALDDVLTLWQNRTSALVLQQHFSGRRYNLYFAAENGKLTRHVQAVVLRTDSPDGTGLAVEGETITPLMPLRSYTERLVADLAYDGIGCAQYLVDETTGAISFLEINARIAGNLNVPERAGLALGPLLMEKALGVPVDTQPVEGRRGIRYLWVSGEVLAAIVAQMRGEIGIGTMLKRFGTALASVFRGNLHMIWSWKDPLPALVTCWRMLPSLSGIKRRLKHALRRQRQTTETDREARS</sequence>
<dbReference type="GO" id="GO:0005524">
    <property type="term" value="F:ATP binding"/>
    <property type="evidence" value="ECO:0007669"/>
    <property type="project" value="UniProtKB-UniRule"/>
</dbReference>
<comment type="caution">
    <text evidence="3">The sequence shown here is derived from an EMBL/GenBank/DDBJ whole genome shotgun (WGS) entry which is preliminary data.</text>
</comment>
<organism evidence="3 4">
    <name type="scientific">Pseudovibrio exalbescens</name>
    <dbReference type="NCBI Taxonomy" id="197461"/>
    <lineage>
        <taxon>Bacteria</taxon>
        <taxon>Pseudomonadati</taxon>
        <taxon>Pseudomonadota</taxon>
        <taxon>Alphaproteobacteria</taxon>
        <taxon>Hyphomicrobiales</taxon>
        <taxon>Stappiaceae</taxon>
        <taxon>Pseudovibrio</taxon>
    </lineage>
</organism>
<evidence type="ECO:0000313" key="4">
    <source>
        <dbReference type="Proteomes" id="UP000185783"/>
    </source>
</evidence>
<gene>
    <name evidence="3" type="ORF">A3843_13955</name>
</gene>
<keyword evidence="4" id="KW-1185">Reference proteome</keyword>
<dbReference type="RefSeq" id="WP_028481693.1">
    <property type="nucleotide sequence ID" value="NZ_LVVZ01000020.1"/>
</dbReference>
<dbReference type="InterPro" id="IPR011761">
    <property type="entry name" value="ATP-grasp"/>
</dbReference>
<dbReference type="Proteomes" id="UP000185783">
    <property type="component" value="Unassembled WGS sequence"/>
</dbReference>
<dbReference type="Gene3D" id="3.30.1490.20">
    <property type="entry name" value="ATP-grasp fold, A domain"/>
    <property type="match status" value="1"/>
</dbReference>
<dbReference type="AlphaFoldDB" id="A0A1U7JF36"/>
<accession>A0A1U7JF36</accession>
<keyword evidence="1" id="KW-0067">ATP-binding</keyword>
<proteinExistence type="predicted"/>
<reference evidence="3 4" key="1">
    <citation type="submission" date="2016-03" db="EMBL/GenBank/DDBJ databases">
        <title>Genome sequence of Nesiotobacter sp. nov., a moderately halophilic alphaproteobacterium isolated from the Yellow Sea, China.</title>
        <authorList>
            <person name="Zhang G."/>
            <person name="Zhang R."/>
        </authorList>
    </citation>
    <scope>NUCLEOTIDE SEQUENCE [LARGE SCALE GENOMIC DNA]</scope>
    <source>
        <strain evidence="3 4">WB1-6</strain>
    </source>
</reference>
<protein>
    <recommendedName>
        <fullName evidence="2">ATP-grasp domain-containing protein</fullName>
    </recommendedName>
</protein>
<evidence type="ECO:0000259" key="2">
    <source>
        <dbReference type="PROSITE" id="PS50975"/>
    </source>
</evidence>
<dbReference type="InterPro" id="IPR013815">
    <property type="entry name" value="ATP_grasp_subdomain_1"/>
</dbReference>
<dbReference type="Gene3D" id="3.30.470.20">
    <property type="entry name" value="ATP-grasp fold, B domain"/>
    <property type="match status" value="1"/>
</dbReference>
<evidence type="ECO:0000313" key="3">
    <source>
        <dbReference type="EMBL" id="OKL43327.1"/>
    </source>
</evidence>
<feature type="domain" description="ATP-grasp" evidence="2">
    <location>
        <begin position="121"/>
        <end position="309"/>
    </location>
</feature>